<evidence type="ECO:0000256" key="3">
    <source>
        <dbReference type="ARBA" id="ARBA00022801"/>
    </source>
</evidence>
<evidence type="ECO:0000256" key="6">
    <source>
        <dbReference type="RuleBase" id="RU003983"/>
    </source>
</evidence>
<keyword evidence="4 6" id="KW-0862">Zinc</keyword>
<comment type="similarity">
    <text evidence="6">Belongs to the peptidase M48 family.</text>
</comment>
<comment type="caution">
    <text evidence="8">The sequence shown here is derived from an EMBL/GenBank/DDBJ whole genome shotgun (WGS) entry which is preliminary data.</text>
</comment>
<dbReference type="Proteomes" id="UP001548189">
    <property type="component" value="Unassembled WGS sequence"/>
</dbReference>
<evidence type="ECO:0000256" key="1">
    <source>
        <dbReference type="ARBA" id="ARBA00022670"/>
    </source>
</evidence>
<sequence>MKNNWLSFISAFGLFFIIGCSSNLKPFQNKGQVSNLSFDEKLIWHQSEEFEKEAVNGNHIYEDPALEEYLNNILNRLFPDYVDVMRIKILKSPSYNAFVLPNGAIYINLGLLAAFENEAQIASVIGHEGTHFIQKHGAIQYQSVQSARAMSTLLMGIPIAGLLSVLANTSSIYGYSRKAELESDHKGFERLVKAGYAPDAAASAMQKLLIEVKDSKTDEPFFFSSHPKLEKRITLFNKMTKETTSRSNFLGEKNYQQFIKNILQDSARLQLEFGRYNSLISLLSNEQRQQRYGGIGYYYLAEAKRKTSADNDEIIKFYQKAIELSPEFTETHKDLGLYFYKLNKYTEAKNHLTYYLKNTQSTKELKLVEYYLNKLSKE</sequence>
<dbReference type="CDD" id="cd07324">
    <property type="entry name" value="M48C_Oma1-like"/>
    <property type="match status" value="1"/>
</dbReference>
<dbReference type="SUPFAM" id="SSF48452">
    <property type="entry name" value="TPR-like"/>
    <property type="match status" value="1"/>
</dbReference>
<dbReference type="PANTHER" id="PTHR22726">
    <property type="entry name" value="METALLOENDOPEPTIDASE OMA1"/>
    <property type="match status" value="1"/>
</dbReference>
<evidence type="ECO:0000256" key="2">
    <source>
        <dbReference type="ARBA" id="ARBA00022723"/>
    </source>
</evidence>
<keyword evidence="3 6" id="KW-0378">Hydrolase</keyword>
<dbReference type="PROSITE" id="PS51257">
    <property type="entry name" value="PROKAR_LIPOPROTEIN"/>
    <property type="match status" value="1"/>
</dbReference>
<comment type="cofactor">
    <cofactor evidence="6">
        <name>Zn(2+)</name>
        <dbReference type="ChEBI" id="CHEBI:29105"/>
    </cofactor>
    <text evidence="6">Binds 1 zinc ion per subunit.</text>
</comment>
<protein>
    <submittedName>
        <fullName evidence="8">M48 family metallopeptidase</fullName>
    </submittedName>
</protein>
<dbReference type="RefSeq" id="WP_353895601.1">
    <property type="nucleotide sequence ID" value="NZ_JBEVCJ010000007.1"/>
</dbReference>
<dbReference type="Gene3D" id="3.30.2010.10">
    <property type="entry name" value="Metalloproteases ('zincins'), catalytic domain"/>
    <property type="match status" value="1"/>
</dbReference>
<dbReference type="InterPro" id="IPR011990">
    <property type="entry name" value="TPR-like_helical_dom_sf"/>
</dbReference>
<evidence type="ECO:0000256" key="4">
    <source>
        <dbReference type="ARBA" id="ARBA00022833"/>
    </source>
</evidence>
<accession>A0ABV2BSU1</accession>
<keyword evidence="1 6" id="KW-0645">Protease</keyword>
<dbReference type="Gene3D" id="1.25.40.10">
    <property type="entry name" value="Tetratricopeptide repeat domain"/>
    <property type="match status" value="1"/>
</dbReference>
<name>A0ABV2BSU1_9GAMM</name>
<organism evidence="8 9">
    <name type="scientific">Aliikangiella maris</name>
    <dbReference type="NCBI Taxonomy" id="3162458"/>
    <lineage>
        <taxon>Bacteria</taxon>
        <taxon>Pseudomonadati</taxon>
        <taxon>Pseudomonadota</taxon>
        <taxon>Gammaproteobacteria</taxon>
        <taxon>Oceanospirillales</taxon>
        <taxon>Pleioneaceae</taxon>
        <taxon>Aliikangiella</taxon>
    </lineage>
</organism>
<evidence type="ECO:0000256" key="5">
    <source>
        <dbReference type="ARBA" id="ARBA00023049"/>
    </source>
</evidence>
<proteinExistence type="inferred from homology"/>
<dbReference type="InterPro" id="IPR001915">
    <property type="entry name" value="Peptidase_M48"/>
</dbReference>
<evidence type="ECO:0000313" key="8">
    <source>
        <dbReference type="EMBL" id="MET1255015.1"/>
    </source>
</evidence>
<evidence type="ECO:0000259" key="7">
    <source>
        <dbReference type="Pfam" id="PF01435"/>
    </source>
</evidence>
<dbReference type="Pfam" id="PF01435">
    <property type="entry name" value="Peptidase_M48"/>
    <property type="match status" value="1"/>
</dbReference>
<evidence type="ECO:0000313" key="9">
    <source>
        <dbReference type="Proteomes" id="UP001548189"/>
    </source>
</evidence>
<gene>
    <name evidence="8" type="ORF">ABVT43_07760</name>
</gene>
<feature type="domain" description="Peptidase M48" evidence="7">
    <location>
        <begin position="88"/>
        <end position="234"/>
    </location>
</feature>
<keyword evidence="5 6" id="KW-0482">Metalloprotease</keyword>
<reference evidence="8 9" key="1">
    <citation type="submission" date="2024-06" db="EMBL/GenBank/DDBJ databases">
        <authorList>
            <person name="Li F."/>
        </authorList>
    </citation>
    <scope>NUCLEOTIDE SEQUENCE [LARGE SCALE GENOMIC DNA]</scope>
    <source>
        <strain evidence="8 9">GXAS 311</strain>
    </source>
</reference>
<keyword evidence="2" id="KW-0479">Metal-binding</keyword>
<keyword evidence="9" id="KW-1185">Reference proteome</keyword>
<dbReference type="EMBL" id="JBEVCJ010000007">
    <property type="protein sequence ID" value="MET1255015.1"/>
    <property type="molecule type" value="Genomic_DNA"/>
</dbReference>
<dbReference type="InterPro" id="IPR051156">
    <property type="entry name" value="Mito/Outer_Membr_Metalloprot"/>
</dbReference>
<dbReference type="PANTHER" id="PTHR22726:SF1">
    <property type="entry name" value="METALLOENDOPEPTIDASE OMA1, MITOCHONDRIAL"/>
    <property type="match status" value="1"/>
</dbReference>